<dbReference type="SUPFAM" id="SSF64005">
    <property type="entry name" value="Undecaprenyl diphosphate synthase"/>
    <property type="match status" value="1"/>
</dbReference>
<organism evidence="3 4">
    <name type="scientific">Eiseniibacteriota bacterium</name>
    <dbReference type="NCBI Taxonomy" id="2212470"/>
    <lineage>
        <taxon>Bacteria</taxon>
        <taxon>Candidatus Eiseniibacteriota</taxon>
    </lineage>
</organism>
<dbReference type="GO" id="GO:0016094">
    <property type="term" value="P:polyprenol biosynthetic process"/>
    <property type="evidence" value="ECO:0007669"/>
    <property type="project" value="TreeGrafter"/>
</dbReference>
<comment type="caution">
    <text evidence="3">The sequence shown here is derived from an EMBL/GenBank/DDBJ whole genome shotgun (WGS) entry which is preliminary data.</text>
</comment>
<dbReference type="EMBL" id="JAGQHS010000001">
    <property type="protein sequence ID" value="MCA9754264.1"/>
    <property type="molecule type" value="Genomic_DNA"/>
</dbReference>
<evidence type="ECO:0000313" key="3">
    <source>
        <dbReference type="EMBL" id="MCA9754264.1"/>
    </source>
</evidence>
<dbReference type="PANTHER" id="PTHR10291:SF0">
    <property type="entry name" value="DEHYDRODOLICHYL DIPHOSPHATE SYNTHASE 2"/>
    <property type="match status" value="1"/>
</dbReference>
<keyword evidence="2" id="KW-0479">Metal-binding</keyword>
<feature type="binding site" evidence="2">
    <location>
        <begin position="73"/>
        <end position="75"/>
    </location>
    <ligand>
        <name>substrate</name>
    </ligand>
</feature>
<dbReference type="GO" id="GO:0000287">
    <property type="term" value="F:magnesium ion binding"/>
    <property type="evidence" value="ECO:0007669"/>
    <property type="project" value="UniProtKB-UniRule"/>
</dbReference>
<reference evidence="3" key="2">
    <citation type="journal article" date="2021" name="Microbiome">
        <title>Successional dynamics and alternative stable states in a saline activated sludge microbial community over 9 years.</title>
        <authorList>
            <person name="Wang Y."/>
            <person name="Ye J."/>
            <person name="Ju F."/>
            <person name="Liu L."/>
            <person name="Boyd J.A."/>
            <person name="Deng Y."/>
            <person name="Parks D.H."/>
            <person name="Jiang X."/>
            <person name="Yin X."/>
            <person name="Woodcroft B.J."/>
            <person name="Tyson G.W."/>
            <person name="Hugenholtz P."/>
            <person name="Polz M.F."/>
            <person name="Zhang T."/>
        </authorList>
    </citation>
    <scope>NUCLEOTIDE SEQUENCE</scope>
    <source>
        <strain evidence="3">HKST-UBA02</strain>
    </source>
</reference>
<dbReference type="Gene3D" id="3.40.1180.10">
    <property type="entry name" value="Decaprenyl diphosphate synthase-like"/>
    <property type="match status" value="1"/>
</dbReference>
<dbReference type="InterPro" id="IPR001441">
    <property type="entry name" value="UPP_synth-like"/>
</dbReference>
<keyword evidence="1 2" id="KW-0808">Transferase</keyword>
<dbReference type="HAMAP" id="MF_01139">
    <property type="entry name" value="ISPT"/>
    <property type="match status" value="1"/>
</dbReference>
<dbReference type="InterPro" id="IPR036424">
    <property type="entry name" value="UPP_synth-like_sf"/>
</dbReference>
<evidence type="ECO:0000313" key="4">
    <source>
        <dbReference type="Proteomes" id="UP000739538"/>
    </source>
</evidence>
<feature type="binding site" evidence="2">
    <location>
        <begin position="29"/>
        <end position="32"/>
    </location>
    <ligand>
        <name>substrate</name>
    </ligand>
</feature>
<reference evidence="3" key="1">
    <citation type="submission" date="2020-04" db="EMBL/GenBank/DDBJ databases">
        <authorList>
            <person name="Zhang T."/>
        </authorList>
    </citation>
    <scope>NUCLEOTIDE SEQUENCE</scope>
    <source>
        <strain evidence="3">HKST-UBA02</strain>
    </source>
</reference>
<dbReference type="GO" id="GO:0005829">
    <property type="term" value="C:cytosol"/>
    <property type="evidence" value="ECO:0007669"/>
    <property type="project" value="TreeGrafter"/>
</dbReference>
<dbReference type="PROSITE" id="PS01066">
    <property type="entry name" value="UPP_SYNTHASE"/>
    <property type="match status" value="1"/>
</dbReference>
<keyword evidence="2" id="KW-0460">Magnesium</keyword>
<dbReference type="Proteomes" id="UP000739538">
    <property type="component" value="Unassembled WGS sequence"/>
</dbReference>
<feature type="binding site" evidence="2">
    <location>
        <position position="33"/>
    </location>
    <ligand>
        <name>substrate</name>
    </ligand>
</feature>
<feature type="binding site" evidence="2">
    <location>
        <position position="196"/>
    </location>
    <ligand>
        <name>substrate</name>
    </ligand>
</feature>
<gene>
    <name evidence="3" type="ORF">KDA27_00570</name>
</gene>
<dbReference type="PANTHER" id="PTHR10291">
    <property type="entry name" value="DEHYDRODOLICHYL DIPHOSPHATE SYNTHASE FAMILY MEMBER"/>
    <property type="match status" value="1"/>
</dbReference>
<feature type="binding site" evidence="2">
    <location>
        <position position="28"/>
    </location>
    <ligand>
        <name>Mg(2+)</name>
        <dbReference type="ChEBI" id="CHEBI:18420"/>
    </ligand>
</feature>
<comment type="cofactor">
    <cofactor evidence="2">
        <name>Mg(2+)</name>
        <dbReference type="ChEBI" id="CHEBI:18420"/>
    </cofactor>
    <text evidence="2">Binds 2 magnesium ions per subunit.</text>
</comment>
<feature type="binding site" evidence="2">
    <location>
        <position position="215"/>
    </location>
    <ligand>
        <name>Mg(2+)</name>
        <dbReference type="ChEBI" id="CHEBI:18420"/>
    </ligand>
</feature>
<dbReference type="Pfam" id="PF01255">
    <property type="entry name" value="Prenyltransf"/>
    <property type="match status" value="1"/>
</dbReference>
<dbReference type="NCBIfam" id="TIGR00055">
    <property type="entry name" value="uppS"/>
    <property type="match status" value="1"/>
</dbReference>
<dbReference type="GO" id="GO:0008834">
    <property type="term" value="F:ditrans,polycis-undecaprenyl-diphosphate synthase [(2E,6E)-farnesyl-diphosphate specific] activity"/>
    <property type="evidence" value="ECO:0007669"/>
    <property type="project" value="TreeGrafter"/>
</dbReference>
<dbReference type="InterPro" id="IPR018520">
    <property type="entry name" value="UPP_synth-like_CS"/>
</dbReference>
<dbReference type="CDD" id="cd00475">
    <property type="entry name" value="Cis_IPPS"/>
    <property type="match status" value="1"/>
</dbReference>
<evidence type="ECO:0000256" key="1">
    <source>
        <dbReference type="ARBA" id="ARBA00022679"/>
    </source>
</evidence>
<feature type="active site" evidence="2">
    <location>
        <position position="28"/>
    </location>
</feature>
<comment type="function">
    <text evidence="2">Catalyzes the condensation of isopentenyl diphosphate (IPP) with allylic pyrophosphates generating different type of terpenoids.</text>
</comment>
<name>A0A956SCC1_UNCEI</name>
<feature type="binding site" evidence="2">
    <location>
        <position position="79"/>
    </location>
    <ligand>
        <name>substrate</name>
    </ligand>
</feature>
<protein>
    <recommendedName>
        <fullName evidence="2">Isoprenyl transferase</fullName>
        <ecNumber evidence="2">2.5.1.-</ecNumber>
    </recommendedName>
</protein>
<proteinExistence type="inferred from homology"/>
<accession>A0A956SCC1</accession>
<feature type="active site" description="Proton acceptor" evidence="2">
    <location>
        <position position="76"/>
    </location>
</feature>
<dbReference type="AlphaFoldDB" id="A0A956SCC1"/>
<dbReference type="NCBIfam" id="NF011405">
    <property type="entry name" value="PRK14830.1"/>
    <property type="match status" value="1"/>
</dbReference>
<feature type="binding site" evidence="2">
    <location>
        <position position="45"/>
    </location>
    <ligand>
        <name>substrate</name>
    </ligand>
</feature>
<feature type="binding site" evidence="2">
    <location>
        <position position="41"/>
    </location>
    <ligand>
        <name>substrate</name>
    </ligand>
</feature>
<feature type="binding site" evidence="2">
    <location>
        <begin position="202"/>
        <end position="204"/>
    </location>
    <ligand>
        <name>substrate</name>
    </ligand>
</feature>
<sequence>MSQSESVLECQDLKAKGNLPRHVAIIMDGNGRWATRRGLPRIAGHQAGRRSVREVVEGCGELGIECLTLFTFSSENWSRPRAEVRALMRFLHQVLIEEVKALDENDVCLETIGRREDLPPEVNEELDKTMERLKDNKGLRLILALSYGGRRELVDCFQKLMGEVQAGRLRPEDVDEAMVERNLYTGDWPNPDLLIRTSGEMRLSNFLLWQLAYAEIYVTDILWPDFRKADLFQAISEYQKRDRRFGRVG</sequence>
<evidence type="ECO:0000256" key="2">
    <source>
        <dbReference type="HAMAP-Rule" id="MF_01139"/>
    </source>
</evidence>
<feature type="binding site" evidence="2">
    <location>
        <position position="77"/>
    </location>
    <ligand>
        <name>substrate</name>
    </ligand>
</feature>
<comment type="similarity">
    <text evidence="2">Belongs to the UPP synthase family.</text>
</comment>
<dbReference type="EC" id="2.5.1.-" evidence="2"/>
<dbReference type="FunFam" id="3.40.1180.10:FF:000001">
    <property type="entry name" value="(2E,6E)-farnesyl-diphosphate-specific ditrans,polycis-undecaprenyl-diphosphate synthase"/>
    <property type="match status" value="1"/>
</dbReference>
<comment type="subunit">
    <text evidence="2">Homodimer.</text>
</comment>